<feature type="compositionally biased region" description="Basic and acidic residues" evidence="1">
    <location>
        <begin position="147"/>
        <end position="158"/>
    </location>
</feature>
<feature type="region of interest" description="Disordered" evidence="1">
    <location>
        <begin position="136"/>
        <end position="158"/>
    </location>
</feature>
<organism evidence="2 3">
    <name type="scientific">Acer negundo</name>
    <name type="common">Box elder</name>
    <dbReference type="NCBI Taxonomy" id="4023"/>
    <lineage>
        <taxon>Eukaryota</taxon>
        <taxon>Viridiplantae</taxon>
        <taxon>Streptophyta</taxon>
        <taxon>Embryophyta</taxon>
        <taxon>Tracheophyta</taxon>
        <taxon>Spermatophyta</taxon>
        <taxon>Magnoliopsida</taxon>
        <taxon>eudicotyledons</taxon>
        <taxon>Gunneridae</taxon>
        <taxon>Pentapetalae</taxon>
        <taxon>rosids</taxon>
        <taxon>malvids</taxon>
        <taxon>Sapindales</taxon>
        <taxon>Sapindaceae</taxon>
        <taxon>Hippocastanoideae</taxon>
        <taxon>Acereae</taxon>
        <taxon>Acer</taxon>
    </lineage>
</organism>
<proteinExistence type="predicted"/>
<keyword evidence="3" id="KW-1185">Reference proteome</keyword>
<feature type="compositionally biased region" description="Acidic residues" evidence="1">
    <location>
        <begin position="136"/>
        <end position="146"/>
    </location>
</feature>
<dbReference type="InterPro" id="IPR004242">
    <property type="entry name" value="Transposase_21"/>
</dbReference>
<accession>A0AAD5JKW9</accession>
<evidence type="ECO:0000313" key="2">
    <source>
        <dbReference type="EMBL" id="KAI9201725.1"/>
    </source>
</evidence>
<evidence type="ECO:0000256" key="1">
    <source>
        <dbReference type="SAM" id="MobiDB-lite"/>
    </source>
</evidence>
<dbReference type="EMBL" id="JAJSOW010000001">
    <property type="protein sequence ID" value="KAI9201725.1"/>
    <property type="molecule type" value="Genomic_DNA"/>
</dbReference>
<evidence type="ECO:0000313" key="3">
    <source>
        <dbReference type="Proteomes" id="UP001064489"/>
    </source>
</evidence>
<dbReference type="Proteomes" id="UP001064489">
    <property type="component" value="Chromosome 9"/>
</dbReference>
<dbReference type="Pfam" id="PF02992">
    <property type="entry name" value="Transposase_21"/>
    <property type="match status" value="1"/>
</dbReference>
<protein>
    <submittedName>
        <fullName evidence="2">Uncharacterized protein</fullName>
    </submittedName>
</protein>
<dbReference type="AlphaFoldDB" id="A0AAD5JKW9"/>
<reference evidence="2" key="1">
    <citation type="journal article" date="2022" name="Plant J.">
        <title>Strategies of tolerance reflected in two North American maple genomes.</title>
        <authorList>
            <person name="McEvoy S.L."/>
            <person name="Sezen U.U."/>
            <person name="Trouern-Trend A."/>
            <person name="McMahon S.M."/>
            <person name="Schaberg P.G."/>
            <person name="Yang J."/>
            <person name="Wegrzyn J.L."/>
            <person name="Swenson N.G."/>
        </authorList>
    </citation>
    <scope>NUCLEOTIDE SEQUENCE</scope>
    <source>
        <strain evidence="2">91603</strain>
    </source>
</reference>
<gene>
    <name evidence="2" type="ORF">LWI28_028186</name>
</gene>
<sequence>MRWHKHKLVDDGVLRHPADLEAWKDFDLENMLFAMDGRNVRLGITSDGFNPFGNMSNSYIVDKSQPRENYDVLEQKVENEGGSDFDDPYQQEQSEDIINIVEVDNDDILLCRNDMHMIDVDVNVEDQNEFIDNFIDDDSDADDTPFNDDKNKEDHIFI</sequence>
<name>A0AAD5JKW9_ACENE</name>
<comment type="caution">
    <text evidence="2">The sequence shown here is derived from an EMBL/GenBank/DDBJ whole genome shotgun (WGS) entry which is preliminary data.</text>
</comment>
<reference evidence="2" key="2">
    <citation type="submission" date="2023-02" db="EMBL/GenBank/DDBJ databases">
        <authorList>
            <person name="Swenson N.G."/>
            <person name="Wegrzyn J.L."/>
            <person name="Mcevoy S.L."/>
        </authorList>
    </citation>
    <scope>NUCLEOTIDE SEQUENCE</scope>
    <source>
        <strain evidence="2">91603</strain>
        <tissue evidence="2">Leaf</tissue>
    </source>
</reference>